<sequence>MDVLYKLSVLLARVVNIRGMQRVGPSLLNSKVNRSKISAEQRSPPRLATELLKLALSVAVKQRVSTLVSVLLLILLGIPTLQRPKVAVYAQRLLLLLEVSNSCNLGYMREDIYSSKQRTLKLRLRMKYRSHQRRAQQAAGALGDVHRTGARAGGGDPQTPAGGDWSRGETATQPRLSAASNTTGFCN</sequence>
<reference evidence="1" key="1">
    <citation type="journal article" date="2020" name="Stud. Mycol.">
        <title>101 Dothideomycetes genomes: a test case for predicting lifestyles and emergence of pathogens.</title>
        <authorList>
            <person name="Haridas S."/>
            <person name="Albert R."/>
            <person name="Binder M."/>
            <person name="Bloem J."/>
            <person name="Labutti K."/>
            <person name="Salamov A."/>
            <person name="Andreopoulos B."/>
            <person name="Baker S."/>
            <person name="Barry K."/>
            <person name="Bills G."/>
            <person name="Bluhm B."/>
            <person name="Cannon C."/>
            <person name="Castanera R."/>
            <person name="Culley D."/>
            <person name="Daum C."/>
            <person name="Ezra D."/>
            <person name="Gonzalez J."/>
            <person name="Henrissat B."/>
            <person name="Kuo A."/>
            <person name="Liang C."/>
            <person name="Lipzen A."/>
            <person name="Lutzoni F."/>
            <person name="Magnuson J."/>
            <person name="Mondo S."/>
            <person name="Nolan M."/>
            <person name="Ohm R."/>
            <person name="Pangilinan J."/>
            <person name="Park H.-J."/>
            <person name="Ramirez L."/>
            <person name="Alfaro M."/>
            <person name="Sun H."/>
            <person name="Tritt A."/>
            <person name="Yoshinaga Y."/>
            <person name="Zwiers L.-H."/>
            <person name="Turgeon B."/>
            <person name="Goodwin S."/>
            <person name="Spatafora J."/>
            <person name="Crous P."/>
            <person name="Grigoriev I."/>
        </authorList>
    </citation>
    <scope>NUCLEOTIDE SEQUENCE</scope>
    <source>
        <strain evidence="1">ATCC 200398</strain>
    </source>
</reference>
<evidence type="ECO:0000313" key="2">
    <source>
        <dbReference type="Proteomes" id="UP000799755"/>
    </source>
</evidence>
<dbReference type="Proteomes" id="UP000799755">
    <property type="component" value="Unassembled WGS sequence"/>
</dbReference>
<dbReference type="EMBL" id="MU003492">
    <property type="protein sequence ID" value="KAF2478402.1"/>
    <property type="molecule type" value="Genomic_DNA"/>
</dbReference>
<accession>A0ACB6RJ96</accession>
<organism evidence="1 2">
    <name type="scientific">Lindgomyces ingoldianus</name>
    <dbReference type="NCBI Taxonomy" id="673940"/>
    <lineage>
        <taxon>Eukaryota</taxon>
        <taxon>Fungi</taxon>
        <taxon>Dikarya</taxon>
        <taxon>Ascomycota</taxon>
        <taxon>Pezizomycotina</taxon>
        <taxon>Dothideomycetes</taxon>
        <taxon>Pleosporomycetidae</taxon>
        <taxon>Pleosporales</taxon>
        <taxon>Lindgomycetaceae</taxon>
        <taxon>Lindgomyces</taxon>
    </lineage>
</organism>
<evidence type="ECO:0000313" key="1">
    <source>
        <dbReference type="EMBL" id="KAF2478402.1"/>
    </source>
</evidence>
<comment type="caution">
    <text evidence="1">The sequence shown here is derived from an EMBL/GenBank/DDBJ whole genome shotgun (WGS) entry which is preliminary data.</text>
</comment>
<name>A0ACB6RJ96_9PLEO</name>
<keyword evidence="2" id="KW-1185">Reference proteome</keyword>
<proteinExistence type="predicted"/>
<protein>
    <submittedName>
        <fullName evidence="1">Uncharacterized protein</fullName>
    </submittedName>
</protein>
<gene>
    <name evidence="1" type="ORF">BDR25DRAFT_309153</name>
</gene>